<comment type="caution">
    <text evidence="2">The sequence shown here is derived from an EMBL/GenBank/DDBJ whole genome shotgun (WGS) entry which is preliminary data.</text>
</comment>
<dbReference type="Pfam" id="PF08668">
    <property type="entry name" value="HDOD"/>
    <property type="match status" value="1"/>
</dbReference>
<evidence type="ECO:0000313" key="2">
    <source>
        <dbReference type="EMBL" id="RKP45758.1"/>
    </source>
</evidence>
<gene>
    <name evidence="2" type="ORF">D7S86_25845</name>
</gene>
<name>A0A494X4Z2_9BURK</name>
<dbReference type="Proteomes" id="UP000270342">
    <property type="component" value="Unassembled WGS sequence"/>
</dbReference>
<dbReference type="InterPro" id="IPR052340">
    <property type="entry name" value="RNase_Y/CdgJ"/>
</dbReference>
<evidence type="ECO:0000259" key="1">
    <source>
        <dbReference type="PROSITE" id="PS51833"/>
    </source>
</evidence>
<dbReference type="OrthoDB" id="9791419at2"/>
<dbReference type="EMBL" id="RBZU01000016">
    <property type="protein sequence ID" value="RKP45758.1"/>
    <property type="molecule type" value="Genomic_DNA"/>
</dbReference>
<dbReference type="PANTHER" id="PTHR33525:SF3">
    <property type="entry name" value="RIBONUCLEASE Y"/>
    <property type="match status" value="1"/>
</dbReference>
<sequence>MSSSPIDKVWARFSDRGDFPMLSQSVQAAVSAMDTRDFDFTALVNVILSDFALTQKVIRLANSAMYSAFGGNVTTVSRALMILGIEAVGHLAVGLKLLDHFSSARSNRIDAQLELSRTMLSSHVARHVADRSKKAAREEAVVCTLMRQVGKLLVVFYLEDEWREIQLRSAREERSEEEVCADVLGITFEQLGQEAAARWRLPDAIRTGMRSPTEPASSPPSHHQWLQSVTGYSTAVSEIMANRDLDEDLRQILLGDLARAHSDTLAMTPEQLVELTVSLSEEETANNLLDEIGNLRSNSAAAARPVDPEARLQAGIVELRTLRSNHALKPVQTLASETILAAMGMARVIVFERLAEHQAFEARLGAGSNVNRVLPMLRFPESFAPDVFHLAIANSVGIFIEQAREAKIAAHIPSWFRNALPDAHAFVLLPVRVNTTTVGLVYGDWTHASTVRKITPKEMSALNELAAELGRFFQHASVGARVR</sequence>
<protein>
    <submittedName>
        <fullName evidence="2">HDOD domain-containing protein</fullName>
    </submittedName>
</protein>
<proteinExistence type="predicted"/>
<dbReference type="PROSITE" id="PS51833">
    <property type="entry name" value="HDOD"/>
    <property type="match status" value="1"/>
</dbReference>
<dbReference type="InterPro" id="IPR013976">
    <property type="entry name" value="HDOD"/>
</dbReference>
<dbReference type="SUPFAM" id="SSF109604">
    <property type="entry name" value="HD-domain/PDEase-like"/>
    <property type="match status" value="1"/>
</dbReference>
<accession>A0A494X4Z2</accession>
<reference evidence="2 3" key="1">
    <citation type="submission" date="2018-10" db="EMBL/GenBank/DDBJ databases">
        <title>Robbsia sp. DHC34, isolated from soil.</title>
        <authorList>
            <person name="Gao Z.-H."/>
            <person name="Qiu L.-H."/>
        </authorList>
    </citation>
    <scope>NUCLEOTIDE SEQUENCE [LARGE SCALE GENOMIC DNA]</scope>
    <source>
        <strain evidence="2 3">DHC34</strain>
    </source>
</reference>
<dbReference type="PANTHER" id="PTHR33525">
    <property type="match status" value="1"/>
</dbReference>
<dbReference type="SUPFAM" id="SSF55781">
    <property type="entry name" value="GAF domain-like"/>
    <property type="match status" value="1"/>
</dbReference>
<keyword evidence="3" id="KW-1185">Reference proteome</keyword>
<dbReference type="Gene3D" id="1.10.3210.10">
    <property type="entry name" value="Hypothetical protein af1432"/>
    <property type="match status" value="1"/>
</dbReference>
<dbReference type="AlphaFoldDB" id="A0A494X4Z2"/>
<feature type="domain" description="HDOD" evidence="1">
    <location>
        <begin position="19"/>
        <end position="215"/>
    </location>
</feature>
<organism evidence="2 3">
    <name type="scientific">Pararobbsia silviterrae</name>
    <dbReference type="NCBI Taxonomy" id="1792498"/>
    <lineage>
        <taxon>Bacteria</taxon>
        <taxon>Pseudomonadati</taxon>
        <taxon>Pseudomonadota</taxon>
        <taxon>Betaproteobacteria</taxon>
        <taxon>Burkholderiales</taxon>
        <taxon>Burkholderiaceae</taxon>
        <taxon>Pararobbsia</taxon>
    </lineage>
</organism>
<evidence type="ECO:0000313" key="3">
    <source>
        <dbReference type="Proteomes" id="UP000270342"/>
    </source>
</evidence>